<feature type="transmembrane region" description="Helical" evidence="1">
    <location>
        <begin position="44"/>
        <end position="67"/>
    </location>
</feature>
<keyword evidence="1" id="KW-1133">Transmembrane helix</keyword>
<dbReference type="AlphaFoldDB" id="A0A4R2Q5W2"/>
<feature type="transmembrane region" description="Helical" evidence="1">
    <location>
        <begin position="6"/>
        <end position="32"/>
    </location>
</feature>
<reference evidence="2 3" key="1">
    <citation type="submission" date="2019-03" db="EMBL/GenBank/DDBJ databases">
        <title>Genomic Encyclopedia of Type Strains, Phase IV (KMG-IV): sequencing the most valuable type-strain genomes for metagenomic binning, comparative biology and taxonomic classification.</title>
        <authorList>
            <person name="Goeker M."/>
        </authorList>
    </citation>
    <scope>NUCLEOTIDE SEQUENCE [LARGE SCALE GENOMIC DNA]</scope>
    <source>
        <strain evidence="2 3">DSM 45765</strain>
    </source>
</reference>
<evidence type="ECO:0000256" key="1">
    <source>
        <dbReference type="SAM" id="Phobius"/>
    </source>
</evidence>
<proteinExistence type="predicted"/>
<dbReference type="Pfam" id="PF11139">
    <property type="entry name" value="SfLAP"/>
    <property type="match status" value="1"/>
</dbReference>
<accession>A0A4R2Q5W2</accession>
<feature type="transmembrane region" description="Helical" evidence="1">
    <location>
        <begin position="164"/>
        <end position="185"/>
    </location>
</feature>
<name>A0A4R2Q5W2_9PSEU</name>
<evidence type="ECO:0000313" key="3">
    <source>
        <dbReference type="Proteomes" id="UP000294911"/>
    </source>
</evidence>
<sequence length="238" mass="25491">MSIEIIGSLVVLALLDSTSIGTLFVPIVLMLVPGRLRGAPILGYLFAILGFYLVLGVLILLGAGALFDRFGEVLRSTPAYWVQLALAIGLFLFSFRFDPKRRAAKGKSPTANWTERVQAATESSGKLVALAFTAGLLEIATMFPYLGAIALVAGAGLPVAADTAILAGYCLVMILPALLLLLVRITLADRVTPMLTKANNWFEKHAVGATGWILAIIAFLLARDAVFQLGLFDQWLTN</sequence>
<dbReference type="OrthoDB" id="7062264at2"/>
<dbReference type="RefSeq" id="WP_132880945.1">
    <property type="nucleotide sequence ID" value="NZ_SLXQ01000024.1"/>
</dbReference>
<dbReference type="InterPro" id="IPR021315">
    <property type="entry name" value="Gap/Sap"/>
</dbReference>
<feature type="transmembrane region" description="Helical" evidence="1">
    <location>
        <begin position="206"/>
        <end position="222"/>
    </location>
</feature>
<keyword evidence="3" id="KW-1185">Reference proteome</keyword>
<comment type="caution">
    <text evidence="2">The sequence shown here is derived from an EMBL/GenBank/DDBJ whole genome shotgun (WGS) entry which is preliminary data.</text>
</comment>
<dbReference type="EMBL" id="SLXQ01000024">
    <property type="protein sequence ID" value="TCP42075.1"/>
    <property type="molecule type" value="Genomic_DNA"/>
</dbReference>
<keyword evidence="1" id="KW-0812">Transmembrane</keyword>
<feature type="transmembrane region" description="Helical" evidence="1">
    <location>
        <begin position="127"/>
        <end position="152"/>
    </location>
</feature>
<keyword evidence="1" id="KW-0472">Membrane</keyword>
<gene>
    <name evidence="2" type="ORF">EV191_12441</name>
</gene>
<feature type="transmembrane region" description="Helical" evidence="1">
    <location>
        <begin position="79"/>
        <end position="97"/>
    </location>
</feature>
<evidence type="ECO:0000313" key="2">
    <source>
        <dbReference type="EMBL" id="TCP42075.1"/>
    </source>
</evidence>
<dbReference type="Proteomes" id="UP000294911">
    <property type="component" value="Unassembled WGS sequence"/>
</dbReference>
<organism evidence="2 3">
    <name type="scientific">Tamaricihabitans halophyticus</name>
    <dbReference type="NCBI Taxonomy" id="1262583"/>
    <lineage>
        <taxon>Bacteria</taxon>
        <taxon>Bacillati</taxon>
        <taxon>Actinomycetota</taxon>
        <taxon>Actinomycetes</taxon>
        <taxon>Pseudonocardiales</taxon>
        <taxon>Pseudonocardiaceae</taxon>
        <taxon>Tamaricihabitans</taxon>
    </lineage>
</organism>
<protein>
    <submittedName>
        <fullName evidence="2">Sap-like sulfolipid-1-addressing protein</fullName>
    </submittedName>
</protein>